<evidence type="ECO:0000313" key="2">
    <source>
        <dbReference type="EnsemblPlants" id="KQL15762"/>
    </source>
</evidence>
<dbReference type="HOGENOM" id="CLU_2836034_0_0_1"/>
<dbReference type="AlphaFoldDB" id="K3ZBK0"/>
<keyword evidence="1" id="KW-0732">Signal</keyword>
<feature type="signal peptide" evidence="1">
    <location>
        <begin position="1"/>
        <end position="23"/>
    </location>
</feature>
<feature type="chain" id="PRO_5010127630" description="Secreted protein" evidence="1">
    <location>
        <begin position="24"/>
        <end position="66"/>
    </location>
</feature>
<proteinExistence type="predicted"/>
<reference evidence="3" key="1">
    <citation type="journal article" date="2012" name="Nat. Biotechnol.">
        <title>Reference genome sequence of the model plant Setaria.</title>
        <authorList>
            <person name="Bennetzen J.L."/>
            <person name="Schmutz J."/>
            <person name="Wang H."/>
            <person name="Percifield R."/>
            <person name="Hawkins J."/>
            <person name="Pontaroli A.C."/>
            <person name="Estep M."/>
            <person name="Feng L."/>
            <person name="Vaughn J.N."/>
            <person name="Grimwood J."/>
            <person name="Jenkins J."/>
            <person name="Barry K."/>
            <person name="Lindquist E."/>
            <person name="Hellsten U."/>
            <person name="Deshpande S."/>
            <person name="Wang X."/>
            <person name="Wu X."/>
            <person name="Mitros T."/>
            <person name="Triplett J."/>
            <person name="Yang X."/>
            <person name="Ye C.Y."/>
            <person name="Mauro-Herrera M."/>
            <person name="Wang L."/>
            <person name="Li P."/>
            <person name="Sharma M."/>
            <person name="Sharma R."/>
            <person name="Ronald P.C."/>
            <person name="Panaud O."/>
            <person name="Kellogg E.A."/>
            <person name="Brutnell T.P."/>
            <person name="Doust A.N."/>
            <person name="Tuskan G.A."/>
            <person name="Rokhsar D."/>
            <person name="Devos K.M."/>
        </authorList>
    </citation>
    <scope>NUCLEOTIDE SEQUENCE [LARGE SCALE GENOMIC DNA]</scope>
    <source>
        <strain evidence="3">cv. Yugu1</strain>
    </source>
</reference>
<name>K3ZBK0_SETIT</name>
<accession>K3ZBK0</accession>
<protein>
    <recommendedName>
        <fullName evidence="4">Secreted protein</fullName>
    </recommendedName>
</protein>
<dbReference type="EMBL" id="AGNK02001776">
    <property type="status" value="NOT_ANNOTATED_CDS"/>
    <property type="molecule type" value="Genomic_DNA"/>
</dbReference>
<keyword evidence="3" id="KW-1185">Reference proteome</keyword>
<dbReference type="Gramene" id="KQL15762">
    <property type="protein sequence ID" value="KQL15762"/>
    <property type="gene ID" value="SETIT_023921mg"/>
</dbReference>
<sequence length="66" mass="7364">MKKTALIISVCVFMPTTWIPHHAWTCAMVILGTAMSNSSHTPIGFSAFSYEKGRMIIFLTTIRQTS</sequence>
<dbReference type="Proteomes" id="UP000004995">
    <property type="component" value="Unassembled WGS sequence"/>
</dbReference>
<dbReference type="EnsemblPlants" id="KQL15762">
    <property type="protein sequence ID" value="KQL15762"/>
    <property type="gene ID" value="SETIT_023921mg"/>
</dbReference>
<organism evidence="2 3">
    <name type="scientific">Setaria italica</name>
    <name type="common">Foxtail millet</name>
    <name type="synonym">Panicum italicum</name>
    <dbReference type="NCBI Taxonomy" id="4555"/>
    <lineage>
        <taxon>Eukaryota</taxon>
        <taxon>Viridiplantae</taxon>
        <taxon>Streptophyta</taxon>
        <taxon>Embryophyta</taxon>
        <taxon>Tracheophyta</taxon>
        <taxon>Spermatophyta</taxon>
        <taxon>Magnoliopsida</taxon>
        <taxon>Liliopsida</taxon>
        <taxon>Poales</taxon>
        <taxon>Poaceae</taxon>
        <taxon>PACMAD clade</taxon>
        <taxon>Panicoideae</taxon>
        <taxon>Panicodae</taxon>
        <taxon>Paniceae</taxon>
        <taxon>Cenchrinae</taxon>
        <taxon>Setaria</taxon>
    </lineage>
</organism>
<dbReference type="InParanoid" id="K3ZBK0"/>
<evidence type="ECO:0008006" key="4">
    <source>
        <dbReference type="Google" id="ProtNLM"/>
    </source>
</evidence>
<evidence type="ECO:0000313" key="3">
    <source>
        <dbReference type="Proteomes" id="UP000004995"/>
    </source>
</evidence>
<reference evidence="2" key="2">
    <citation type="submission" date="2018-08" db="UniProtKB">
        <authorList>
            <consortium name="EnsemblPlants"/>
        </authorList>
    </citation>
    <scope>IDENTIFICATION</scope>
    <source>
        <strain evidence="2">Yugu1</strain>
    </source>
</reference>
<evidence type="ECO:0000256" key="1">
    <source>
        <dbReference type="SAM" id="SignalP"/>
    </source>
</evidence>
<dbReference type="OMA" id="TCAMVIL"/>